<evidence type="ECO:0000313" key="6">
    <source>
        <dbReference type="EMBL" id="CUG72479.1"/>
    </source>
</evidence>
<dbReference type="VEuPathDB" id="TriTrypDB:BSAL_83965"/>
<dbReference type="PROSITE" id="PS01358">
    <property type="entry name" value="ZF_RANBP2_1"/>
    <property type="match status" value="1"/>
</dbReference>
<evidence type="ECO:0000256" key="3">
    <source>
        <dbReference type="ARBA" id="ARBA00022833"/>
    </source>
</evidence>
<evidence type="ECO:0000256" key="1">
    <source>
        <dbReference type="ARBA" id="ARBA00022723"/>
    </source>
</evidence>
<proteinExistence type="predicted"/>
<feature type="region of interest" description="Disordered" evidence="4">
    <location>
        <begin position="160"/>
        <end position="181"/>
    </location>
</feature>
<dbReference type="AlphaFoldDB" id="A0A0S4J6Y1"/>
<gene>
    <name evidence="6" type="ORF">BSAL_83965</name>
</gene>
<keyword evidence="1" id="KW-0479">Metal-binding</keyword>
<feature type="compositionally biased region" description="Polar residues" evidence="4">
    <location>
        <begin position="71"/>
        <end position="86"/>
    </location>
</feature>
<feature type="compositionally biased region" description="Polar residues" evidence="4">
    <location>
        <begin position="51"/>
        <end position="61"/>
    </location>
</feature>
<evidence type="ECO:0000256" key="2">
    <source>
        <dbReference type="ARBA" id="ARBA00022771"/>
    </source>
</evidence>
<dbReference type="InterPro" id="IPR001876">
    <property type="entry name" value="Znf_RanBP2"/>
</dbReference>
<feature type="region of interest" description="Disordered" evidence="4">
    <location>
        <begin position="42"/>
        <end position="95"/>
    </location>
</feature>
<reference evidence="7" key="1">
    <citation type="submission" date="2015-09" db="EMBL/GenBank/DDBJ databases">
        <authorList>
            <consortium name="Pathogen Informatics"/>
        </authorList>
    </citation>
    <scope>NUCLEOTIDE SEQUENCE [LARGE SCALE GENOMIC DNA]</scope>
    <source>
        <strain evidence="7">Lake Konstanz</strain>
    </source>
</reference>
<feature type="domain" description="RanBP2-type" evidence="5">
    <location>
        <begin position="5"/>
        <end position="24"/>
    </location>
</feature>
<dbReference type="Proteomes" id="UP000051952">
    <property type="component" value="Unassembled WGS sequence"/>
</dbReference>
<protein>
    <recommendedName>
        <fullName evidence="5">RanBP2-type domain-containing protein</fullName>
    </recommendedName>
</protein>
<dbReference type="EMBL" id="CYKH01000956">
    <property type="protein sequence ID" value="CUG72479.1"/>
    <property type="molecule type" value="Genomic_DNA"/>
</dbReference>
<feature type="region of interest" description="Disordered" evidence="4">
    <location>
        <begin position="109"/>
        <end position="134"/>
    </location>
</feature>
<feature type="compositionally biased region" description="Basic and acidic residues" evidence="4">
    <location>
        <begin position="228"/>
        <end position="240"/>
    </location>
</feature>
<evidence type="ECO:0000259" key="5">
    <source>
        <dbReference type="PROSITE" id="PS01358"/>
    </source>
</evidence>
<accession>A0A0S4J6Y1</accession>
<name>A0A0S4J6Y1_BODSA</name>
<evidence type="ECO:0000256" key="4">
    <source>
        <dbReference type="SAM" id="MobiDB-lite"/>
    </source>
</evidence>
<keyword evidence="2" id="KW-0863">Zinc-finger</keyword>
<organism evidence="6 7">
    <name type="scientific">Bodo saltans</name>
    <name type="common">Flagellated protozoan</name>
    <dbReference type="NCBI Taxonomy" id="75058"/>
    <lineage>
        <taxon>Eukaryota</taxon>
        <taxon>Discoba</taxon>
        <taxon>Euglenozoa</taxon>
        <taxon>Kinetoplastea</taxon>
        <taxon>Metakinetoplastina</taxon>
        <taxon>Eubodonida</taxon>
        <taxon>Bodonidae</taxon>
        <taxon>Bodo</taxon>
    </lineage>
</organism>
<keyword evidence="3" id="KW-0862">Zinc</keyword>
<dbReference type="GO" id="GO:0008270">
    <property type="term" value="F:zinc ion binding"/>
    <property type="evidence" value="ECO:0007669"/>
    <property type="project" value="UniProtKB-KW"/>
</dbReference>
<feature type="region of interest" description="Disordered" evidence="4">
    <location>
        <begin position="195"/>
        <end position="249"/>
    </location>
</feature>
<keyword evidence="7" id="KW-1185">Reference proteome</keyword>
<sequence length="464" mass="51177">MDHWWECRRCKIPNDPRYESCVSCGCTGSVLSPSAASSSASAALLRRRGSPPTQIGSSMANRLTPPRHHNSGTTASTSTPQNSTPTMMKFSPGDLSSSSYMLRDLNVMQTSSPSRLPSSGMMMSATRHSSPPLLPPDTVTGTIADLLGQISTKAAILPIENKHRSPPGNGGGGGGAHKRRYDGDSQLVTVGFRHGNSYSHFEGDEDDDGEDSTLPSGLLVLRGGGNYRGDEEQQHHEGSSIRRSSAGRTQQFATTHYDMTQHLQQQQHHGCWIMRTTMIACWRSVLLQQHQLEELQLRSQLSEALLELQSAREGSARASSTKDREIAALNRDVQHWKDEVLLVQKQNHDLARELRREHERRAELIVQAERMRVQSDRRVPDIVAEEFRLRLDTALECRASALQSLTSALQLLSMSIGDGIGHKYLTHSLDAAALLHSKTVVSLQTRVRELEDELSLARNNAGTL</sequence>
<evidence type="ECO:0000313" key="7">
    <source>
        <dbReference type="Proteomes" id="UP000051952"/>
    </source>
</evidence>